<dbReference type="AlphaFoldDB" id="A0A4R1NA27"/>
<feature type="chain" id="PRO_5021018757" evidence="1">
    <location>
        <begin position="21"/>
        <end position="295"/>
    </location>
</feature>
<comment type="caution">
    <text evidence="3">The sequence shown here is derived from an EMBL/GenBank/DDBJ whole genome shotgun (WGS) entry which is preliminary data.</text>
</comment>
<keyword evidence="1" id="KW-0732">Signal</keyword>
<dbReference type="GO" id="GO:0015288">
    <property type="term" value="F:porin activity"/>
    <property type="evidence" value="ECO:0007669"/>
    <property type="project" value="InterPro"/>
</dbReference>
<accession>A0A4R1NA27</accession>
<sequence>MKNVLLASSALLLSAGVAAAEINFSGSARFGVMYDSTPTAADELAIHNRFTLNIDGVTETDSGIEFFARVRVRGGNTGTGTTSASGVSAPRVGMSINGVTVAVGNITGALEETPGLYDGAVGLTGLGDLNVVAITDQNGGNWDSFSSAGGGVNGAEVLFSTGAFGAHLSYSPVTDRTAVNASYNFGDWTVAAAYQDAGLNTDDKWVLTAGGSFGNFGVGASYGDNDGVAKFRVNGSAAVGSGTRVTAFVADDESATDTLWGLGFTHSLGGAVLAGGVVGDQDGENQADLGVRFSF</sequence>
<evidence type="ECO:0000259" key="2">
    <source>
        <dbReference type="Pfam" id="PF13609"/>
    </source>
</evidence>
<dbReference type="GO" id="GO:0016020">
    <property type="term" value="C:membrane"/>
    <property type="evidence" value="ECO:0007669"/>
    <property type="project" value="InterPro"/>
</dbReference>
<dbReference type="InterPro" id="IPR023614">
    <property type="entry name" value="Porin_dom_sf"/>
</dbReference>
<evidence type="ECO:0000313" key="4">
    <source>
        <dbReference type="Proteomes" id="UP000295673"/>
    </source>
</evidence>
<proteinExistence type="predicted"/>
<evidence type="ECO:0000256" key="1">
    <source>
        <dbReference type="SAM" id="SignalP"/>
    </source>
</evidence>
<dbReference type="Pfam" id="PF13609">
    <property type="entry name" value="Porin_4"/>
    <property type="match status" value="1"/>
</dbReference>
<gene>
    <name evidence="3" type="ORF">BXY66_3319</name>
</gene>
<dbReference type="OrthoDB" id="7326315at2"/>
<dbReference type="Gene3D" id="2.40.160.10">
    <property type="entry name" value="Porin"/>
    <property type="match status" value="1"/>
</dbReference>
<evidence type="ECO:0000313" key="3">
    <source>
        <dbReference type="EMBL" id="TCL00672.1"/>
    </source>
</evidence>
<dbReference type="Proteomes" id="UP000295673">
    <property type="component" value="Unassembled WGS sequence"/>
</dbReference>
<organism evidence="3 4">
    <name type="scientific">Shimia isoporae</name>
    <dbReference type="NCBI Taxonomy" id="647720"/>
    <lineage>
        <taxon>Bacteria</taxon>
        <taxon>Pseudomonadati</taxon>
        <taxon>Pseudomonadota</taxon>
        <taxon>Alphaproteobacteria</taxon>
        <taxon>Rhodobacterales</taxon>
        <taxon>Roseobacteraceae</taxon>
    </lineage>
</organism>
<dbReference type="SUPFAM" id="SSF56935">
    <property type="entry name" value="Porins"/>
    <property type="match status" value="1"/>
</dbReference>
<dbReference type="EMBL" id="SMGR01000003">
    <property type="protein sequence ID" value="TCL00672.1"/>
    <property type="molecule type" value="Genomic_DNA"/>
</dbReference>
<keyword evidence="4" id="KW-1185">Reference proteome</keyword>
<dbReference type="InterPro" id="IPR033900">
    <property type="entry name" value="Gram_neg_porin_domain"/>
</dbReference>
<feature type="signal peptide" evidence="1">
    <location>
        <begin position="1"/>
        <end position="20"/>
    </location>
</feature>
<dbReference type="RefSeq" id="WP_132861432.1">
    <property type="nucleotide sequence ID" value="NZ_SMGR01000003.1"/>
</dbReference>
<protein>
    <submittedName>
        <fullName evidence="3">Outer membrane protein OmpU</fullName>
    </submittedName>
</protein>
<reference evidence="3 4" key="1">
    <citation type="submission" date="2019-03" db="EMBL/GenBank/DDBJ databases">
        <title>Genomic Encyclopedia of Archaeal and Bacterial Type Strains, Phase II (KMG-II): from individual species to whole genera.</title>
        <authorList>
            <person name="Goeker M."/>
        </authorList>
    </citation>
    <scope>NUCLEOTIDE SEQUENCE [LARGE SCALE GENOMIC DNA]</scope>
    <source>
        <strain evidence="3 4">DSM 26433</strain>
    </source>
</reference>
<feature type="domain" description="Porin" evidence="2">
    <location>
        <begin position="7"/>
        <end position="285"/>
    </location>
</feature>
<name>A0A4R1NA27_9RHOB</name>